<gene>
    <name evidence="2" type="primary">LOC106466551</name>
</gene>
<proteinExistence type="predicted"/>
<protein>
    <submittedName>
        <fullName evidence="2">Fanconi anemia core complex-associated protein 100-like</fullName>
    </submittedName>
</protein>
<reference evidence="2" key="1">
    <citation type="submission" date="2025-08" db="UniProtKB">
        <authorList>
            <consortium name="RefSeq"/>
        </authorList>
    </citation>
    <scope>IDENTIFICATION</scope>
    <source>
        <tissue evidence="2">Muscle</tissue>
    </source>
</reference>
<accession>A0ABM1BHU5</accession>
<evidence type="ECO:0000313" key="1">
    <source>
        <dbReference type="Proteomes" id="UP000694941"/>
    </source>
</evidence>
<dbReference type="GeneID" id="106466551"/>
<dbReference type="InterPro" id="IPR029251">
    <property type="entry name" value="Faap100"/>
</dbReference>
<dbReference type="PANTHER" id="PTHR14890">
    <property type="entry name" value="FANCONI ANEMIA CORE COMPLEX-ASSOCIATED PROTEIN 100"/>
    <property type="match status" value="1"/>
</dbReference>
<dbReference type="RefSeq" id="XP_013782298.1">
    <property type="nucleotide sequence ID" value="XM_013926844.2"/>
</dbReference>
<feature type="non-terminal residue" evidence="2">
    <location>
        <position position="719"/>
    </location>
</feature>
<sequence>MPVCITVAHFNVGWSLGPSTIGLQFVSLPPTRDLECYSLCIVFSKEVGQVSVYKINLNEDLLGKNLATLSTTSTVKNICNFSLEEIFVLDAPVENVHISDDNVFVVTKGAIFKSSLKSTSRERALEEDVFKSLLNESSESNCRHHQPVNLDRSSLWLEKQIICTELVHENRFLTCVEDNLFWTFQVFSLLKKNTNDLAEIAIPKGRKNVADIVCFTDESSILELCKDVFNEPGKPVFLSVSPPSHTLDSSVVRGSSLEMQQDLYSSLFGPDSALLGSSVILIGLPDGRVISWTMTAGERVRQKETNINLVCDLEQPVVGIFLTSLVKSDAQKPGDCLLMVGKQGKIVLVRIYGSGSLNFSFIHIPSPVCSKALQVKDNIILHTADKQVWISELKTTDCVEVTTRKTGISGVHVLKLTELNAQPAIVWCLLEHGSLVLMKWSDLLVSRKSQSSEVGLSLEKSLHSIHECSQNMQDIQLKLEWQEQLLTQLGIAASLFFSGSKSETFPSCTCTVEMLSIYSDVYVLQVQFDKIETLGLKKDWWYFVVNVREKYSLNGKSLVKSIPCKKGNETVQLALRIHPSEVSSFHLPLLVSCGLQFGNKALKSQFSDILLLNKFLPLYVKVCMLTVDHLHLIQPHSKPHNSSFTCPPLALHTEQPAVNSEKFSPHQILWDIAKTKPSFHLLHKQKMAGHLEVDDHQTIVPIFVSSVKQILKKKFGNIE</sequence>
<dbReference type="PANTHER" id="PTHR14890:SF1">
    <property type="entry name" value="FANCONI ANEMIA CORE COMPLEX-ASSOCIATED PROTEIN 100"/>
    <property type="match status" value="1"/>
</dbReference>
<evidence type="ECO:0000313" key="2">
    <source>
        <dbReference type="RefSeq" id="XP_013782298.1"/>
    </source>
</evidence>
<organism evidence="1 2">
    <name type="scientific">Limulus polyphemus</name>
    <name type="common">Atlantic horseshoe crab</name>
    <dbReference type="NCBI Taxonomy" id="6850"/>
    <lineage>
        <taxon>Eukaryota</taxon>
        <taxon>Metazoa</taxon>
        <taxon>Ecdysozoa</taxon>
        <taxon>Arthropoda</taxon>
        <taxon>Chelicerata</taxon>
        <taxon>Merostomata</taxon>
        <taxon>Xiphosura</taxon>
        <taxon>Limulidae</taxon>
        <taxon>Limulus</taxon>
    </lineage>
</organism>
<dbReference type="Proteomes" id="UP000694941">
    <property type="component" value="Unplaced"/>
</dbReference>
<keyword evidence="1" id="KW-1185">Reference proteome</keyword>
<name>A0ABM1BHU5_LIMPO</name>